<dbReference type="Gene3D" id="3.40.390.10">
    <property type="entry name" value="Collagenase (Catalytic Domain)"/>
    <property type="match status" value="1"/>
</dbReference>
<comment type="caution">
    <text evidence="12">The sequence shown here is derived from an EMBL/GenBank/DDBJ whole genome shotgun (WGS) entry which is preliminary data.</text>
</comment>
<reference evidence="12 13" key="1">
    <citation type="journal article" date="2017" name="Int. J. Syst. Evol. Microbiol.">
        <title>Marinicauda algicola sp. nov., isolated from a marine red alga Rhodosorus marinus.</title>
        <authorList>
            <person name="Jeong S.E."/>
            <person name="Jeon S.H."/>
            <person name="Chun B.H."/>
            <person name="Kim D.W."/>
            <person name="Jeon C.O."/>
        </authorList>
    </citation>
    <scope>NUCLEOTIDE SEQUENCE [LARGE SCALE GENOMIC DNA]</scope>
    <source>
        <strain evidence="12 13">JCM 31718</strain>
    </source>
</reference>
<dbReference type="InterPro" id="IPR045090">
    <property type="entry name" value="Pept_M3A_M3B"/>
</dbReference>
<dbReference type="AlphaFoldDB" id="A0A4V3RY90"/>
<dbReference type="Gene3D" id="1.20.1050.40">
    <property type="entry name" value="Endopeptidase. Chain P, domain 1"/>
    <property type="match status" value="1"/>
</dbReference>
<dbReference type="InterPro" id="IPR024079">
    <property type="entry name" value="MetalloPept_cat_dom_sf"/>
</dbReference>
<evidence type="ECO:0000256" key="5">
    <source>
        <dbReference type="ARBA" id="ARBA00022833"/>
    </source>
</evidence>
<dbReference type="GO" id="GO:0004180">
    <property type="term" value="F:carboxypeptidase activity"/>
    <property type="evidence" value="ECO:0007669"/>
    <property type="project" value="TreeGrafter"/>
</dbReference>
<name>A0A4V3RY90_9PROT</name>
<keyword evidence="2 9" id="KW-0645">Protease</keyword>
<organism evidence="12 13">
    <name type="scientific">Marinicauda algicola</name>
    <dbReference type="NCBI Taxonomy" id="2029849"/>
    <lineage>
        <taxon>Bacteria</taxon>
        <taxon>Pseudomonadati</taxon>
        <taxon>Pseudomonadota</taxon>
        <taxon>Alphaproteobacteria</taxon>
        <taxon>Maricaulales</taxon>
        <taxon>Maricaulaceae</taxon>
        <taxon>Marinicauda</taxon>
    </lineage>
</organism>
<dbReference type="Pfam" id="PF01432">
    <property type="entry name" value="Peptidase_M3"/>
    <property type="match status" value="1"/>
</dbReference>
<dbReference type="EC" id="3.4.24.70" evidence="8"/>
<accession>A0A4V3RY90</accession>
<dbReference type="InterPro" id="IPR001567">
    <property type="entry name" value="Pept_M3A_M3B_dom"/>
</dbReference>
<evidence type="ECO:0000256" key="2">
    <source>
        <dbReference type="ARBA" id="ARBA00022670"/>
    </source>
</evidence>
<evidence type="ECO:0000259" key="11">
    <source>
        <dbReference type="Pfam" id="PF19310"/>
    </source>
</evidence>
<keyword evidence="4 9" id="KW-0378">Hydrolase</keyword>
<dbReference type="EMBL" id="SRXW01000002">
    <property type="protein sequence ID" value="TGY89259.1"/>
    <property type="molecule type" value="Genomic_DNA"/>
</dbReference>
<keyword evidence="6 9" id="KW-0482">Metalloprotease</keyword>
<evidence type="ECO:0000256" key="6">
    <source>
        <dbReference type="ARBA" id="ARBA00023049"/>
    </source>
</evidence>
<keyword evidence="5 9" id="KW-0862">Zinc</keyword>
<evidence type="ECO:0000259" key="10">
    <source>
        <dbReference type="Pfam" id="PF01432"/>
    </source>
</evidence>
<evidence type="ECO:0000256" key="9">
    <source>
        <dbReference type="RuleBase" id="RU003435"/>
    </source>
</evidence>
<evidence type="ECO:0000256" key="1">
    <source>
        <dbReference type="ARBA" id="ARBA00006040"/>
    </source>
</evidence>
<gene>
    <name evidence="12" type="ORF">E5163_09070</name>
</gene>
<evidence type="ECO:0000256" key="4">
    <source>
        <dbReference type="ARBA" id="ARBA00022801"/>
    </source>
</evidence>
<evidence type="ECO:0000313" key="12">
    <source>
        <dbReference type="EMBL" id="TGY89259.1"/>
    </source>
</evidence>
<dbReference type="Gene3D" id="1.10.1370.10">
    <property type="entry name" value="Neurolysin, domain 3"/>
    <property type="match status" value="1"/>
</dbReference>
<keyword evidence="13" id="KW-1185">Reference proteome</keyword>
<dbReference type="Proteomes" id="UP000308054">
    <property type="component" value="Unassembled WGS sequence"/>
</dbReference>
<keyword evidence="3 9" id="KW-0479">Metal-binding</keyword>
<evidence type="ECO:0000313" key="13">
    <source>
        <dbReference type="Proteomes" id="UP000308054"/>
    </source>
</evidence>
<feature type="domain" description="Peptidase M3A/M3B catalytic" evidence="10">
    <location>
        <begin position="287"/>
        <end position="735"/>
    </location>
</feature>
<evidence type="ECO:0000256" key="8">
    <source>
        <dbReference type="ARBA" id="ARBA00026100"/>
    </source>
</evidence>
<evidence type="ECO:0000256" key="7">
    <source>
        <dbReference type="ARBA" id="ARBA00024603"/>
    </source>
</evidence>
<dbReference type="PANTHER" id="PTHR43660:SF1">
    <property type="entry name" value="DIPEPTIDYL CARBOXYPEPTIDASE"/>
    <property type="match status" value="1"/>
</dbReference>
<dbReference type="PANTHER" id="PTHR43660">
    <property type="entry name" value="DIPEPTIDYL CARBOXYPEPTIDASE"/>
    <property type="match status" value="1"/>
</dbReference>
<feature type="domain" description="Oligopeptidase A N-terminal" evidence="11">
    <location>
        <begin position="101"/>
        <end position="213"/>
    </location>
</feature>
<evidence type="ECO:0000256" key="3">
    <source>
        <dbReference type="ARBA" id="ARBA00022723"/>
    </source>
</evidence>
<sequence length="749" mass="84146">MRHLLITTASLAALAACAPGDQARQTETAQSEQGAETASPFAFVHEAAANVSVEGEYTTPETNPLLAEWGGPYGGVPAFDAMDLQYLKPALEVGMAQNMAEIEAIANNEAAPTFENTIVAMEAAGDTLGRVFTYWGIWSSNLSSPEFREIQREMAPRLTEHFTAITQNKDLFARVEAVYNSAEMDSLRPDQRRLVELVYDGFARDGATLEGEAAERYAEIERRLSQLHTQFSNNVLADEENYVTWLTEDQLSGLPQSFVDAAAAAAAERGREGEYAVLNTRSSMDPFLTYSDERELRRQVWETYYSRGDNADEFDNNAIIAEILQLRDERVGLLGYDNYAQWRLENRMAGTPERAMDLMEAVWPAAIARVEEEVAQMQEIVAEEGGDFEIAPWDYRYYMEKVRQREYDLNSEEVKQYFQLDNLREAMFYVSGELFGFAFSEITDGSVPVFHEDVRVWEVTDRASGDFVGLWYLDPFARPGKRSGAWATSYRGHTTFQGEETPLTSNNSNFIKGAPGEPVLISFDDAETFFHEMGHALHALASNVAYPTLNGGVRDYTEFQSQLLERWLLTDPVIDTYLRHVETGEPMPDDLVARLQAASTFNQGFATTEYLASALVDMYYHTVDPAGIDPDEFEQRVLDELGMPDELVMRHRSPHFGHIFSGEGYSAGYYGYMWADVLTSDAAEAFDEAPGGFYDAELAQRMVETLFAPRNSIDPAEAYRQFRGRDADIAPLMRDRGFPVPEELEGGQE</sequence>
<dbReference type="GO" id="GO:0006508">
    <property type="term" value="P:proteolysis"/>
    <property type="evidence" value="ECO:0007669"/>
    <property type="project" value="UniProtKB-KW"/>
</dbReference>
<proteinExistence type="inferred from homology"/>
<comment type="catalytic activity">
    <reaction evidence="7">
        <text>Hydrolysis of oligopeptides, with broad specificity. Gly or Ala commonly occur as P1 or P1' residues, but more distant residues are also important, as is shown by the fact that Z-Gly-Pro-Gly-|-Gly-Pro-Ala is cleaved, but not Z-(Gly)(5).</text>
        <dbReference type="EC" id="3.4.24.70"/>
    </reaction>
</comment>
<dbReference type="InterPro" id="IPR024080">
    <property type="entry name" value="Neurolysin/TOP_N"/>
</dbReference>
<protein>
    <recommendedName>
        <fullName evidence="8">oligopeptidase A</fullName>
        <ecNumber evidence="8">3.4.24.70</ecNumber>
    </recommendedName>
</protein>
<dbReference type="OrthoDB" id="9773538at2"/>
<dbReference type="PROSITE" id="PS51257">
    <property type="entry name" value="PROKAR_LIPOPROTEIN"/>
    <property type="match status" value="1"/>
</dbReference>
<comment type="cofactor">
    <cofactor evidence="9">
        <name>Zn(2+)</name>
        <dbReference type="ChEBI" id="CHEBI:29105"/>
    </cofactor>
    <text evidence="9">Binds 1 zinc ion.</text>
</comment>
<dbReference type="InterPro" id="IPR045666">
    <property type="entry name" value="OpdA_N"/>
</dbReference>
<dbReference type="GO" id="GO:0046872">
    <property type="term" value="F:metal ion binding"/>
    <property type="evidence" value="ECO:0007669"/>
    <property type="project" value="UniProtKB-UniRule"/>
</dbReference>
<comment type="similarity">
    <text evidence="1 9">Belongs to the peptidase M3 family.</text>
</comment>
<dbReference type="InterPro" id="IPR024077">
    <property type="entry name" value="Neurolysin/TOP_dom2"/>
</dbReference>
<dbReference type="SUPFAM" id="SSF55486">
    <property type="entry name" value="Metalloproteases ('zincins'), catalytic domain"/>
    <property type="match status" value="1"/>
</dbReference>
<dbReference type="InterPro" id="IPR034005">
    <property type="entry name" value="M3A_DCP"/>
</dbReference>
<dbReference type="CDD" id="cd06456">
    <property type="entry name" value="M3A_DCP"/>
    <property type="match status" value="1"/>
</dbReference>
<dbReference type="RefSeq" id="WP_135995799.1">
    <property type="nucleotide sequence ID" value="NZ_CP071057.1"/>
</dbReference>
<dbReference type="GO" id="GO:0004222">
    <property type="term" value="F:metalloendopeptidase activity"/>
    <property type="evidence" value="ECO:0007669"/>
    <property type="project" value="UniProtKB-EC"/>
</dbReference>
<dbReference type="GO" id="GO:0005829">
    <property type="term" value="C:cytosol"/>
    <property type="evidence" value="ECO:0007669"/>
    <property type="project" value="TreeGrafter"/>
</dbReference>
<dbReference type="Pfam" id="PF19310">
    <property type="entry name" value="TOP_N"/>
    <property type="match status" value="1"/>
</dbReference>